<feature type="transmembrane region" description="Helical" evidence="1">
    <location>
        <begin position="252"/>
        <end position="269"/>
    </location>
</feature>
<evidence type="ECO:0000313" key="4">
    <source>
        <dbReference type="Proteomes" id="UP000546464"/>
    </source>
</evidence>
<evidence type="ECO:0008006" key="5">
    <source>
        <dbReference type="Google" id="ProtNLM"/>
    </source>
</evidence>
<sequence>MKNPFVILAFILLAVMSHVSAQTTVFYDDFAGTGAQSIQGRSPIVGGDWVTFSNSTNAPISYGTFDGEGKVFVNSSDPGAPAANLRAYAPLSSPVNLGTDVVTVSGTVRVATLTTPEQGAFIFVGFTDSTILSTYTSYAPSLQFFANAANQMSVRINTLGTNNLVTYTSPSIMGNEVVSYEFIWDTVNKQISLSLNGTIVISDYAMGEDPEGGYNVDSIGITQRLIDYDTSTLDGSYHGPLTVTVNSVPEPATFGIIGGVLLIGFVCFARRQGKAPRQS</sequence>
<accession>A0A842HFL5</accession>
<proteinExistence type="predicted"/>
<evidence type="ECO:0000313" key="3">
    <source>
        <dbReference type="EMBL" id="MBC2595059.1"/>
    </source>
</evidence>
<dbReference type="RefSeq" id="WP_185676023.1">
    <property type="nucleotide sequence ID" value="NZ_JACHVB010000035.1"/>
</dbReference>
<dbReference type="Proteomes" id="UP000546464">
    <property type="component" value="Unassembled WGS sequence"/>
</dbReference>
<keyword evidence="2" id="KW-0732">Signal</keyword>
<evidence type="ECO:0000256" key="2">
    <source>
        <dbReference type="SAM" id="SignalP"/>
    </source>
</evidence>
<keyword evidence="1" id="KW-1133">Transmembrane helix</keyword>
<dbReference type="EMBL" id="JACHVB010000035">
    <property type="protein sequence ID" value="MBC2595059.1"/>
    <property type="molecule type" value="Genomic_DNA"/>
</dbReference>
<name>A0A842HFL5_9BACT</name>
<comment type="caution">
    <text evidence="3">The sequence shown here is derived from an EMBL/GenBank/DDBJ whole genome shotgun (WGS) entry which is preliminary data.</text>
</comment>
<gene>
    <name evidence="3" type="ORF">H5P28_12400</name>
</gene>
<feature type="chain" id="PRO_5032471520" description="PEP-CTERM sorting domain-containing protein" evidence="2">
    <location>
        <begin position="22"/>
        <end position="279"/>
    </location>
</feature>
<evidence type="ECO:0000256" key="1">
    <source>
        <dbReference type="SAM" id="Phobius"/>
    </source>
</evidence>
<reference evidence="3 4" key="1">
    <citation type="submission" date="2020-07" db="EMBL/GenBank/DDBJ databases">
        <authorList>
            <person name="Feng X."/>
        </authorList>
    </citation>
    <scope>NUCLEOTIDE SEQUENCE [LARGE SCALE GENOMIC DNA]</scope>
    <source>
        <strain evidence="3 4">JCM31066</strain>
    </source>
</reference>
<keyword evidence="1" id="KW-0472">Membrane</keyword>
<keyword evidence="4" id="KW-1185">Reference proteome</keyword>
<protein>
    <recommendedName>
        <fullName evidence="5">PEP-CTERM sorting domain-containing protein</fullName>
    </recommendedName>
</protein>
<dbReference type="AlphaFoldDB" id="A0A842HFL5"/>
<keyword evidence="1" id="KW-0812">Transmembrane</keyword>
<organism evidence="3 4">
    <name type="scientific">Ruficoccus amylovorans</name>
    <dbReference type="NCBI Taxonomy" id="1804625"/>
    <lineage>
        <taxon>Bacteria</taxon>
        <taxon>Pseudomonadati</taxon>
        <taxon>Verrucomicrobiota</taxon>
        <taxon>Opitutia</taxon>
        <taxon>Puniceicoccales</taxon>
        <taxon>Cerasicoccaceae</taxon>
        <taxon>Ruficoccus</taxon>
    </lineage>
</organism>
<feature type="signal peptide" evidence="2">
    <location>
        <begin position="1"/>
        <end position="21"/>
    </location>
</feature>